<accession>A0ABP0ZLC0</accession>
<keyword evidence="2" id="KW-0472">Membrane</keyword>
<name>A0ABP0ZLC0_9ASCO</name>
<keyword evidence="2" id="KW-0812">Transmembrane</keyword>
<feature type="compositionally biased region" description="Low complexity" evidence="1">
    <location>
        <begin position="97"/>
        <end position="113"/>
    </location>
</feature>
<feature type="region of interest" description="Disordered" evidence="1">
    <location>
        <begin position="634"/>
        <end position="653"/>
    </location>
</feature>
<dbReference type="GeneID" id="92208373"/>
<evidence type="ECO:0000313" key="4">
    <source>
        <dbReference type="Proteomes" id="UP001497383"/>
    </source>
</evidence>
<dbReference type="Proteomes" id="UP001497383">
    <property type="component" value="Chromosome 4"/>
</dbReference>
<gene>
    <name evidence="3" type="ORF">LODBEIA_P31770</name>
</gene>
<evidence type="ECO:0000256" key="2">
    <source>
        <dbReference type="SAM" id="Phobius"/>
    </source>
</evidence>
<feature type="region of interest" description="Disordered" evidence="1">
    <location>
        <begin position="88"/>
        <end position="142"/>
    </location>
</feature>
<dbReference type="RefSeq" id="XP_066830115.1">
    <property type="nucleotide sequence ID" value="XM_066973258.1"/>
</dbReference>
<keyword evidence="2" id="KW-1133">Transmembrane helix</keyword>
<proteinExistence type="predicted"/>
<organism evidence="3 4">
    <name type="scientific">Lodderomyces beijingensis</name>
    <dbReference type="NCBI Taxonomy" id="1775926"/>
    <lineage>
        <taxon>Eukaryota</taxon>
        <taxon>Fungi</taxon>
        <taxon>Dikarya</taxon>
        <taxon>Ascomycota</taxon>
        <taxon>Saccharomycotina</taxon>
        <taxon>Pichiomycetes</taxon>
        <taxon>Debaryomycetaceae</taxon>
        <taxon>Candida/Lodderomyces clade</taxon>
        <taxon>Lodderomyces</taxon>
    </lineage>
</organism>
<keyword evidence="4" id="KW-1185">Reference proteome</keyword>
<sequence length="653" mass="72649">MLNPCTTCSLTCHRKCLLDWFNTIPSDKLHLIHARKVATIAQMRSLTRDHLGDIGIGSPPLNNQTTNIRIDISAQGLENWISSFTGGRASADSPAVEQEQQQQQQQPVPNNDGNGDGEGEGEGNNVESVQTGDDTNTSHQSPLNFDDNSVYILVSCPQCKKDIIFIMRRSQLLTLQSSIKGCITNMVKYGGIFLGITSAVTGVVSMGYIGLTTAGLKMMDNIVPGPMLVRMLTKKALLGSQNSYTSLSRILFGKSASYAVDNLETALVQGLIDPLKFSRIPMLPIVMYRMRTSSIFGLFIGTKADDIINAVVTEFMITGYISSLADHSLIRAISRNIRTSMAEMLKGSFKWSLLNPLRKINLLTANSIISLIVPLRWGYDLLYRLTFNRAYFNLTMKSRPRAIANSLSVSEIDHLEHLNAQLNEIQQRHAIKFQKICKKVDAKPSVNIPVVSSFYKLILKRVLYYKALSRHWWPYLALVVKSQLKFTLACLKFDYSATLSHPSAIIRGLTTIAWPVAASKIGFWVLPMLSKRSSDFNGLPTDTKVLISNILSLVVVALAKEALNLYMTRKKVGQMRHIKPLHLSKDDTQITKTLLDAARSFTSNANASDEIFNYLSEDEMSSSTEIEHMAHLRSNSDPMIDTQSRDFPGNYPA</sequence>
<evidence type="ECO:0000256" key="1">
    <source>
        <dbReference type="SAM" id="MobiDB-lite"/>
    </source>
</evidence>
<reference evidence="3 4" key="1">
    <citation type="submission" date="2024-03" db="EMBL/GenBank/DDBJ databases">
        <authorList>
            <person name="Brejova B."/>
        </authorList>
    </citation>
    <scope>NUCLEOTIDE SEQUENCE [LARGE SCALE GENOMIC DNA]</scope>
    <source>
        <strain evidence="3 4">CBS 14171</strain>
    </source>
</reference>
<feature type="transmembrane region" description="Helical" evidence="2">
    <location>
        <begin position="189"/>
        <end position="211"/>
    </location>
</feature>
<protein>
    <recommendedName>
        <fullName evidence="5">RING-CH-type domain-containing protein</fullName>
    </recommendedName>
</protein>
<evidence type="ECO:0008006" key="5">
    <source>
        <dbReference type="Google" id="ProtNLM"/>
    </source>
</evidence>
<dbReference type="EMBL" id="OZ022408">
    <property type="protein sequence ID" value="CAK9438953.1"/>
    <property type="molecule type" value="Genomic_DNA"/>
</dbReference>
<evidence type="ECO:0000313" key="3">
    <source>
        <dbReference type="EMBL" id="CAK9438953.1"/>
    </source>
</evidence>
<feature type="compositionally biased region" description="Polar residues" evidence="1">
    <location>
        <begin position="126"/>
        <end position="142"/>
    </location>
</feature>